<dbReference type="PRINTS" id="PR00598">
    <property type="entry name" value="HTHMARR"/>
</dbReference>
<dbReference type="PANTHER" id="PTHR33164:SF43">
    <property type="entry name" value="HTH-TYPE TRANSCRIPTIONAL REPRESSOR YETL"/>
    <property type="match status" value="1"/>
</dbReference>
<dbReference type="Gene3D" id="1.10.10.10">
    <property type="entry name" value="Winged helix-like DNA-binding domain superfamily/Winged helix DNA-binding domain"/>
    <property type="match status" value="1"/>
</dbReference>
<dbReference type="EMBL" id="JBIASD010000013">
    <property type="protein sequence ID" value="MFF3667978.1"/>
    <property type="molecule type" value="Genomic_DNA"/>
</dbReference>
<proteinExistence type="predicted"/>
<keyword evidence="3" id="KW-1185">Reference proteome</keyword>
<dbReference type="Pfam" id="PF12802">
    <property type="entry name" value="MarR_2"/>
    <property type="match status" value="1"/>
</dbReference>
<sequence>MSDVPQLPPSLLDITVFLLSKVGVAGRRRMGDGLKAYGIGLWDLAVLAALRDFGPASQGDLGVRLGIDPSDLVAVMDTLAPRGLVERTRDPRDRRRYSVTITSAGVALLDEALVAAAGVRDDVLAALDERERALLHDLLRKAFAGIEPRARAT</sequence>
<protein>
    <submittedName>
        <fullName evidence="2">MarR family winged helix-turn-helix transcriptional regulator</fullName>
    </submittedName>
</protein>
<dbReference type="SUPFAM" id="SSF46785">
    <property type="entry name" value="Winged helix' DNA-binding domain"/>
    <property type="match status" value="1"/>
</dbReference>
<dbReference type="InterPro" id="IPR039422">
    <property type="entry name" value="MarR/SlyA-like"/>
</dbReference>
<evidence type="ECO:0000313" key="2">
    <source>
        <dbReference type="EMBL" id="MFF3667978.1"/>
    </source>
</evidence>
<dbReference type="SMART" id="SM00347">
    <property type="entry name" value="HTH_MARR"/>
    <property type="match status" value="1"/>
</dbReference>
<evidence type="ECO:0000259" key="1">
    <source>
        <dbReference type="PROSITE" id="PS50995"/>
    </source>
</evidence>
<dbReference type="InterPro" id="IPR000835">
    <property type="entry name" value="HTH_MarR-typ"/>
</dbReference>
<accession>A0ABW6SVY8</accession>
<reference evidence="2 3" key="1">
    <citation type="submission" date="2024-10" db="EMBL/GenBank/DDBJ databases">
        <title>The Natural Products Discovery Center: Release of the First 8490 Sequenced Strains for Exploring Actinobacteria Biosynthetic Diversity.</title>
        <authorList>
            <person name="Kalkreuter E."/>
            <person name="Kautsar S.A."/>
            <person name="Yang D."/>
            <person name="Bader C.D."/>
            <person name="Teijaro C.N."/>
            <person name="Fluegel L."/>
            <person name="Davis C.M."/>
            <person name="Simpson J.R."/>
            <person name="Lauterbach L."/>
            <person name="Steele A.D."/>
            <person name="Gui C."/>
            <person name="Meng S."/>
            <person name="Li G."/>
            <person name="Viehrig K."/>
            <person name="Ye F."/>
            <person name="Su P."/>
            <person name="Kiefer A.F."/>
            <person name="Nichols A."/>
            <person name="Cepeda A.J."/>
            <person name="Yan W."/>
            <person name="Fan B."/>
            <person name="Jiang Y."/>
            <person name="Adhikari A."/>
            <person name="Zheng C.-J."/>
            <person name="Schuster L."/>
            <person name="Cowan T.M."/>
            <person name="Smanski M.J."/>
            <person name="Chevrette M.G."/>
            <person name="De Carvalho L.P.S."/>
            <person name="Shen B."/>
        </authorList>
    </citation>
    <scope>NUCLEOTIDE SEQUENCE [LARGE SCALE GENOMIC DNA]</scope>
    <source>
        <strain evidence="2 3">NPDC002173</strain>
    </source>
</reference>
<feature type="domain" description="HTH marR-type" evidence="1">
    <location>
        <begin position="1"/>
        <end position="144"/>
    </location>
</feature>
<dbReference type="PROSITE" id="PS50995">
    <property type="entry name" value="HTH_MARR_2"/>
    <property type="match status" value="1"/>
</dbReference>
<dbReference type="InterPro" id="IPR036390">
    <property type="entry name" value="WH_DNA-bd_sf"/>
</dbReference>
<dbReference type="RefSeq" id="WP_218001820.1">
    <property type="nucleotide sequence ID" value="NZ_BBYJ01000012.1"/>
</dbReference>
<organism evidence="2 3">
    <name type="scientific">Microtetraspora malaysiensis</name>
    <dbReference type="NCBI Taxonomy" id="161358"/>
    <lineage>
        <taxon>Bacteria</taxon>
        <taxon>Bacillati</taxon>
        <taxon>Actinomycetota</taxon>
        <taxon>Actinomycetes</taxon>
        <taxon>Streptosporangiales</taxon>
        <taxon>Streptosporangiaceae</taxon>
        <taxon>Microtetraspora</taxon>
    </lineage>
</organism>
<comment type="caution">
    <text evidence="2">The sequence shown here is derived from an EMBL/GenBank/DDBJ whole genome shotgun (WGS) entry which is preliminary data.</text>
</comment>
<dbReference type="PANTHER" id="PTHR33164">
    <property type="entry name" value="TRANSCRIPTIONAL REGULATOR, MARR FAMILY"/>
    <property type="match status" value="1"/>
</dbReference>
<name>A0ABW6SVY8_9ACTN</name>
<dbReference type="Proteomes" id="UP001602013">
    <property type="component" value="Unassembled WGS sequence"/>
</dbReference>
<gene>
    <name evidence="2" type="ORF">ACFYXI_20510</name>
</gene>
<dbReference type="InterPro" id="IPR036388">
    <property type="entry name" value="WH-like_DNA-bd_sf"/>
</dbReference>
<evidence type="ECO:0000313" key="3">
    <source>
        <dbReference type="Proteomes" id="UP001602013"/>
    </source>
</evidence>